<dbReference type="SUPFAM" id="SSF53822">
    <property type="entry name" value="Periplasmic binding protein-like I"/>
    <property type="match status" value="1"/>
</dbReference>
<dbReference type="InterPro" id="IPR000843">
    <property type="entry name" value="HTH_LacI"/>
</dbReference>
<feature type="domain" description="HTH lacI-type" evidence="4">
    <location>
        <begin position="4"/>
        <end position="58"/>
    </location>
</feature>
<comment type="caution">
    <text evidence="5">The sequence shown here is derived from an EMBL/GenBank/DDBJ whole genome shotgun (WGS) entry which is preliminary data.</text>
</comment>
<dbReference type="PANTHER" id="PTHR30146">
    <property type="entry name" value="LACI-RELATED TRANSCRIPTIONAL REPRESSOR"/>
    <property type="match status" value="1"/>
</dbReference>
<keyword evidence="1" id="KW-0805">Transcription regulation</keyword>
<dbReference type="RefSeq" id="WP_063072283.1">
    <property type="nucleotide sequence ID" value="NZ_LQXA01000044.1"/>
</dbReference>
<dbReference type="AlphaFoldDB" id="A0A154UZ67"/>
<evidence type="ECO:0000256" key="1">
    <source>
        <dbReference type="ARBA" id="ARBA00023015"/>
    </source>
</evidence>
<organism evidence="5 6">
    <name type="scientific">Clavibacter tessellarius</name>
    <dbReference type="NCBI Taxonomy" id="31965"/>
    <lineage>
        <taxon>Bacteria</taxon>
        <taxon>Bacillati</taxon>
        <taxon>Actinomycetota</taxon>
        <taxon>Actinomycetes</taxon>
        <taxon>Micrococcales</taxon>
        <taxon>Microbacteriaceae</taxon>
        <taxon>Clavibacter</taxon>
    </lineage>
</organism>
<gene>
    <name evidence="5" type="ORF">AWH51_13820</name>
</gene>
<protein>
    <recommendedName>
        <fullName evidence="4">HTH lacI-type domain-containing protein</fullName>
    </recommendedName>
</protein>
<dbReference type="STRING" id="31965.AWH51_13820"/>
<keyword evidence="3" id="KW-0804">Transcription</keyword>
<name>A0A154UZ67_9MICO</name>
<dbReference type="CDD" id="cd01392">
    <property type="entry name" value="HTH_LacI"/>
    <property type="match status" value="1"/>
</dbReference>
<dbReference type="EMBL" id="LQXA01000044">
    <property type="protein sequence ID" value="KZC94385.1"/>
    <property type="molecule type" value="Genomic_DNA"/>
</dbReference>
<reference evidence="5 6" key="1">
    <citation type="submission" date="2016-01" db="EMBL/GenBank/DDBJ databases">
        <title>Draft genome sequence of Clavibacter michiganensis subsp. tessellarius DOAB 609.</title>
        <authorList>
            <person name="Tambong J.T."/>
        </authorList>
    </citation>
    <scope>NUCLEOTIDE SEQUENCE [LARGE SCALE GENOMIC DNA]</scope>
    <source>
        <strain evidence="5 6">DOAB 609</strain>
    </source>
</reference>
<accession>A0A154UZ67</accession>
<dbReference type="InterPro" id="IPR028082">
    <property type="entry name" value="Peripla_BP_I"/>
</dbReference>
<dbReference type="SMART" id="SM00354">
    <property type="entry name" value="HTH_LACI"/>
    <property type="match status" value="1"/>
</dbReference>
<dbReference type="OrthoDB" id="4268837at2"/>
<evidence type="ECO:0000259" key="4">
    <source>
        <dbReference type="PROSITE" id="PS50932"/>
    </source>
</evidence>
<keyword evidence="2" id="KW-0238">DNA-binding</keyword>
<dbReference type="Pfam" id="PF00356">
    <property type="entry name" value="LacI"/>
    <property type="match status" value="1"/>
</dbReference>
<dbReference type="PROSITE" id="PS00356">
    <property type="entry name" value="HTH_LACI_1"/>
    <property type="match status" value="1"/>
</dbReference>
<evidence type="ECO:0000256" key="3">
    <source>
        <dbReference type="ARBA" id="ARBA00023163"/>
    </source>
</evidence>
<evidence type="ECO:0000313" key="5">
    <source>
        <dbReference type="EMBL" id="KZC94385.1"/>
    </source>
</evidence>
<dbReference type="Gene3D" id="3.40.50.2300">
    <property type="match status" value="2"/>
</dbReference>
<evidence type="ECO:0000313" key="6">
    <source>
        <dbReference type="Proteomes" id="UP000076218"/>
    </source>
</evidence>
<dbReference type="CDD" id="cd06267">
    <property type="entry name" value="PBP1_LacI_sugar_binding-like"/>
    <property type="match status" value="1"/>
</dbReference>
<dbReference type="SUPFAM" id="SSF47413">
    <property type="entry name" value="lambda repressor-like DNA-binding domains"/>
    <property type="match status" value="1"/>
</dbReference>
<dbReference type="GO" id="GO:0003700">
    <property type="term" value="F:DNA-binding transcription factor activity"/>
    <property type="evidence" value="ECO:0007669"/>
    <property type="project" value="TreeGrafter"/>
</dbReference>
<sequence length="333" mass="35041">MTRPTLVDVAKAAGVSRATAARVLSGGTKVDARMAAAVVHAAEQLGYEANSAARMLRGGRAGAIGLIIAFNELDSLTGTFFTSVLKGAAKALHAADLQPVLLPADQDDADRIPRFLRSRAVDGAVVILQHEITHLAPTLADSPVPIGWVGRPRGALADDAIIVDSDNHGGGRLAARALADAGRRHLGIIAGPHDMEPARDRIRGWRDELTDLGIEHGAIVHAEFTLESGSAAMARLLHRHPDIDGVFASSDLMAVGAIRMLQASGRRVPTDVSVVGFDDVIIATTSDPPLTTVRQPLEEMGRVAAETVIAASLGQEIDRQPVLPTTLVRRESA</sequence>
<dbReference type="Pfam" id="PF13377">
    <property type="entry name" value="Peripla_BP_3"/>
    <property type="match status" value="1"/>
</dbReference>
<dbReference type="Gene3D" id="1.10.260.40">
    <property type="entry name" value="lambda repressor-like DNA-binding domains"/>
    <property type="match status" value="1"/>
</dbReference>
<dbReference type="InterPro" id="IPR010982">
    <property type="entry name" value="Lambda_DNA-bd_dom_sf"/>
</dbReference>
<dbReference type="Proteomes" id="UP000076218">
    <property type="component" value="Unassembled WGS sequence"/>
</dbReference>
<dbReference type="GO" id="GO:0000976">
    <property type="term" value="F:transcription cis-regulatory region binding"/>
    <property type="evidence" value="ECO:0007669"/>
    <property type="project" value="TreeGrafter"/>
</dbReference>
<proteinExistence type="predicted"/>
<dbReference type="PANTHER" id="PTHR30146:SF109">
    <property type="entry name" value="HTH-TYPE TRANSCRIPTIONAL REGULATOR GALS"/>
    <property type="match status" value="1"/>
</dbReference>
<dbReference type="InterPro" id="IPR046335">
    <property type="entry name" value="LacI/GalR-like_sensor"/>
</dbReference>
<evidence type="ECO:0000256" key="2">
    <source>
        <dbReference type="ARBA" id="ARBA00023125"/>
    </source>
</evidence>
<dbReference type="PROSITE" id="PS50932">
    <property type="entry name" value="HTH_LACI_2"/>
    <property type="match status" value="1"/>
</dbReference>